<sequence>SARGPGFGIPSWKVDGMDPLSVRLAMDEVLAHLRGGNGPAVIEADVYRYFHQNGPFPGSAFGYRTKEEEREWRARDPIETVSGHLTRRGILTFEAIEACRARAQALMAEIGDELLEQIPGERPGRRRIREREWPAPDFADVGVRSDLSEFATTRFAERDTFTGELAEQKFIDAVSGVMARRMAADDRIIVLGEDVHRLNGGTNG</sequence>
<dbReference type="Pfam" id="PF00676">
    <property type="entry name" value="E1_dh"/>
    <property type="match status" value="1"/>
</dbReference>
<gene>
    <name evidence="5" type="ORF">ACFQ07_10305</name>
</gene>
<reference evidence="6" key="1">
    <citation type="journal article" date="2019" name="Int. J. Syst. Evol. Microbiol.">
        <title>The Global Catalogue of Microorganisms (GCM) 10K type strain sequencing project: providing services to taxonomists for standard genome sequencing and annotation.</title>
        <authorList>
            <consortium name="The Broad Institute Genomics Platform"/>
            <consortium name="The Broad Institute Genome Sequencing Center for Infectious Disease"/>
            <person name="Wu L."/>
            <person name="Ma J."/>
        </authorList>
    </citation>
    <scope>NUCLEOTIDE SEQUENCE [LARGE SCALE GENOMIC DNA]</scope>
    <source>
        <strain evidence="6">JCM 31696</strain>
    </source>
</reference>
<comment type="cofactor">
    <cofactor evidence="1">
        <name>thiamine diphosphate</name>
        <dbReference type="ChEBI" id="CHEBI:58937"/>
    </cofactor>
</comment>
<dbReference type="EMBL" id="JBHTIR010001490">
    <property type="protein sequence ID" value="MFD0852618.1"/>
    <property type="molecule type" value="Genomic_DNA"/>
</dbReference>
<dbReference type="InterPro" id="IPR001017">
    <property type="entry name" value="DH_E1"/>
</dbReference>
<keyword evidence="6" id="KW-1185">Reference proteome</keyword>
<keyword evidence="3" id="KW-0786">Thiamine pyrophosphate</keyword>
<accession>A0ABW3CFX9</accession>
<protein>
    <submittedName>
        <fullName evidence="5">Thiamine pyrophosphate-dependent enzyme</fullName>
    </submittedName>
</protein>
<dbReference type="SUPFAM" id="SSF52518">
    <property type="entry name" value="Thiamin diphosphate-binding fold (THDP-binding)"/>
    <property type="match status" value="1"/>
</dbReference>
<dbReference type="Proteomes" id="UP001597083">
    <property type="component" value="Unassembled WGS sequence"/>
</dbReference>
<organism evidence="5 6">
    <name type="scientific">Actinomadura adrarensis</name>
    <dbReference type="NCBI Taxonomy" id="1819600"/>
    <lineage>
        <taxon>Bacteria</taxon>
        <taxon>Bacillati</taxon>
        <taxon>Actinomycetota</taxon>
        <taxon>Actinomycetes</taxon>
        <taxon>Streptosporangiales</taxon>
        <taxon>Thermomonosporaceae</taxon>
        <taxon>Actinomadura</taxon>
    </lineage>
</organism>
<dbReference type="InterPro" id="IPR050642">
    <property type="entry name" value="PDH_E1_Alpha_Subunit"/>
</dbReference>
<evidence type="ECO:0000313" key="6">
    <source>
        <dbReference type="Proteomes" id="UP001597083"/>
    </source>
</evidence>
<evidence type="ECO:0000256" key="1">
    <source>
        <dbReference type="ARBA" id="ARBA00001964"/>
    </source>
</evidence>
<name>A0ABW3CFX9_9ACTN</name>
<dbReference type="PANTHER" id="PTHR11516:SF60">
    <property type="entry name" value="PYRUVATE DEHYDROGENASE E1 COMPONENT SUBUNIT ALPHA"/>
    <property type="match status" value="1"/>
</dbReference>
<keyword evidence="2" id="KW-0560">Oxidoreductase</keyword>
<dbReference type="Gene3D" id="3.40.50.970">
    <property type="match status" value="1"/>
</dbReference>
<dbReference type="InterPro" id="IPR029061">
    <property type="entry name" value="THDP-binding"/>
</dbReference>
<proteinExistence type="predicted"/>
<feature type="domain" description="Dehydrogenase E1 component" evidence="4">
    <location>
        <begin position="2"/>
        <end position="107"/>
    </location>
</feature>
<feature type="non-terminal residue" evidence="5">
    <location>
        <position position="1"/>
    </location>
</feature>
<feature type="non-terminal residue" evidence="5">
    <location>
        <position position="204"/>
    </location>
</feature>
<dbReference type="PANTHER" id="PTHR11516">
    <property type="entry name" value="PYRUVATE DEHYDROGENASE E1 COMPONENT, ALPHA SUBUNIT BACTERIAL AND ORGANELLAR"/>
    <property type="match status" value="1"/>
</dbReference>
<comment type="caution">
    <text evidence="5">The sequence shown here is derived from an EMBL/GenBank/DDBJ whole genome shotgun (WGS) entry which is preliminary data.</text>
</comment>
<evidence type="ECO:0000256" key="3">
    <source>
        <dbReference type="ARBA" id="ARBA00023052"/>
    </source>
</evidence>
<evidence type="ECO:0000259" key="4">
    <source>
        <dbReference type="Pfam" id="PF00676"/>
    </source>
</evidence>
<evidence type="ECO:0000313" key="5">
    <source>
        <dbReference type="EMBL" id="MFD0852618.1"/>
    </source>
</evidence>
<evidence type="ECO:0000256" key="2">
    <source>
        <dbReference type="ARBA" id="ARBA00023002"/>
    </source>
</evidence>